<comment type="caution">
    <text evidence="2">The sequence shown here is derived from an EMBL/GenBank/DDBJ whole genome shotgun (WGS) entry which is preliminary data.</text>
</comment>
<evidence type="ECO:0000313" key="2">
    <source>
        <dbReference type="EMBL" id="KAA1067737.1"/>
    </source>
</evidence>
<proteinExistence type="predicted"/>
<gene>
    <name evidence="2" type="ORF">PGT21_015845</name>
</gene>
<protein>
    <submittedName>
        <fullName evidence="2">Uncharacterized protein</fullName>
    </submittedName>
</protein>
<keyword evidence="3" id="KW-1185">Reference proteome</keyword>
<feature type="chain" id="PRO_5022673879" evidence="1">
    <location>
        <begin position="18"/>
        <end position="190"/>
    </location>
</feature>
<evidence type="ECO:0000313" key="3">
    <source>
        <dbReference type="Proteomes" id="UP000324748"/>
    </source>
</evidence>
<reference evidence="2 3" key="1">
    <citation type="submission" date="2019-05" db="EMBL/GenBank/DDBJ databases">
        <title>Emergence of the Ug99 lineage of the wheat stem rust pathogen through somatic hybridization.</title>
        <authorList>
            <person name="Li F."/>
            <person name="Upadhyaya N.M."/>
            <person name="Sperschneider J."/>
            <person name="Matny O."/>
            <person name="Nguyen-Phuc H."/>
            <person name="Mago R."/>
            <person name="Raley C."/>
            <person name="Miller M.E."/>
            <person name="Silverstein K.A.T."/>
            <person name="Henningsen E."/>
            <person name="Hirsch C.D."/>
            <person name="Visser B."/>
            <person name="Pretorius Z.A."/>
            <person name="Steffenson B.J."/>
            <person name="Schwessinger B."/>
            <person name="Dodds P.N."/>
            <person name="Figueroa M."/>
        </authorList>
    </citation>
    <scope>NUCLEOTIDE SEQUENCE [LARGE SCALE GENOMIC DNA]</scope>
    <source>
        <strain evidence="2">21-0</strain>
    </source>
</reference>
<organism evidence="2 3">
    <name type="scientific">Puccinia graminis f. sp. tritici</name>
    <dbReference type="NCBI Taxonomy" id="56615"/>
    <lineage>
        <taxon>Eukaryota</taxon>
        <taxon>Fungi</taxon>
        <taxon>Dikarya</taxon>
        <taxon>Basidiomycota</taxon>
        <taxon>Pucciniomycotina</taxon>
        <taxon>Pucciniomycetes</taxon>
        <taxon>Pucciniales</taxon>
        <taxon>Pucciniaceae</taxon>
        <taxon>Puccinia</taxon>
    </lineage>
</organism>
<dbReference type="EMBL" id="VSWC01000184">
    <property type="protein sequence ID" value="KAA1067737.1"/>
    <property type="molecule type" value="Genomic_DNA"/>
</dbReference>
<name>A0A5B0LRX3_PUCGR</name>
<feature type="signal peptide" evidence="1">
    <location>
        <begin position="1"/>
        <end position="17"/>
    </location>
</feature>
<sequence>MKFTCLAFLALSASAYGYSGCFDYFLLKDGCVNAAEPSDLRCQKPSAPKEQDVTFLSYPFDPIAPTCQPEIRNVDSSIFPAVCLWRGPDKDNAKPEAGWLNQDSQTQATHPNRRYIQKKDQPKTRILATVTDSCWFNGFNGDYTKGCSTIAVSDAILQKFRPNPLGVMYEGPVVWDFVKHDGQKEIAGPV</sequence>
<keyword evidence="1" id="KW-0732">Signal</keyword>
<dbReference type="AlphaFoldDB" id="A0A5B0LRX3"/>
<evidence type="ECO:0000256" key="1">
    <source>
        <dbReference type="SAM" id="SignalP"/>
    </source>
</evidence>
<accession>A0A5B0LRX3</accession>
<dbReference type="Proteomes" id="UP000324748">
    <property type="component" value="Unassembled WGS sequence"/>
</dbReference>